<name>A0A369LY41_9ACTN</name>
<dbReference type="EMBL" id="PPTS01000008">
    <property type="protein sequence ID" value="RDB63078.1"/>
    <property type="molecule type" value="Genomic_DNA"/>
</dbReference>
<sequence length="69" mass="7644">MDIRKALGLRIKELREERDLPQRAFAEASGLDRSYLAAIENGQINVGIKTVERIAAGFGISVEQLFKGI</sequence>
<comment type="caution">
    <text evidence="5">The sequence shown here is derived from an EMBL/GenBank/DDBJ whole genome shotgun (WGS) entry which is preliminary data.</text>
</comment>
<dbReference type="Pfam" id="PF01381">
    <property type="entry name" value="HTH_3"/>
    <property type="match status" value="1"/>
</dbReference>
<dbReference type="PROSITE" id="PS50943">
    <property type="entry name" value="HTH_CROC1"/>
    <property type="match status" value="1"/>
</dbReference>
<accession>A0A369LY41</accession>
<dbReference type="Proteomes" id="UP000254000">
    <property type="component" value="Unassembled WGS sequence"/>
</dbReference>
<dbReference type="GO" id="GO:0003677">
    <property type="term" value="F:DNA binding"/>
    <property type="evidence" value="ECO:0007669"/>
    <property type="project" value="UniProtKB-KW"/>
</dbReference>
<evidence type="ECO:0000313" key="5">
    <source>
        <dbReference type="EMBL" id="RDB63078.1"/>
    </source>
</evidence>
<dbReference type="OrthoDB" id="3175291at2"/>
<organism evidence="5 6">
    <name type="scientific">Gordonibacter pamelaeae</name>
    <dbReference type="NCBI Taxonomy" id="471189"/>
    <lineage>
        <taxon>Bacteria</taxon>
        <taxon>Bacillati</taxon>
        <taxon>Actinomycetota</taxon>
        <taxon>Coriobacteriia</taxon>
        <taxon>Eggerthellales</taxon>
        <taxon>Eggerthellaceae</taxon>
        <taxon>Gordonibacter</taxon>
    </lineage>
</organism>
<keyword evidence="3" id="KW-0804">Transcription</keyword>
<evidence type="ECO:0000259" key="4">
    <source>
        <dbReference type="PROSITE" id="PS50943"/>
    </source>
</evidence>
<keyword evidence="2" id="KW-0238">DNA-binding</keyword>
<dbReference type="Gene3D" id="1.10.260.40">
    <property type="entry name" value="lambda repressor-like DNA-binding domains"/>
    <property type="match status" value="1"/>
</dbReference>
<dbReference type="GO" id="GO:0003700">
    <property type="term" value="F:DNA-binding transcription factor activity"/>
    <property type="evidence" value="ECO:0007669"/>
    <property type="project" value="TreeGrafter"/>
</dbReference>
<dbReference type="InterPro" id="IPR001387">
    <property type="entry name" value="Cro/C1-type_HTH"/>
</dbReference>
<dbReference type="InterPro" id="IPR050807">
    <property type="entry name" value="TransReg_Diox_bact_type"/>
</dbReference>
<dbReference type="SMART" id="SM00530">
    <property type="entry name" value="HTH_XRE"/>
    <property type="match status" value="1"/>
</dbReference>
<dbReference type="InterPro" id="IPR010982">
    <property type="entry name" value="Lambda_DNA-bd_dom_sf"/>
</dbReference>
<dbReference type="AlphaFoldDB" id="A0A369LY41"/>
<feature type="domain" description="HTH cro/C1-type" evidence="4">
    <location>
        <begin position="11"/>
        <end position="65"/>
    </location>
</feature>
<evidence type="ECO:0000256" key="3">
    <source>
        <dbReference type="ARBA" id="ARBA00023163"/>
    </source>
</evidence>
<evidence type="ECO:0000256" key="2">
    <source>
        <dbReference type="ARBA" id="ARBA00023125"/>
    </source>
</evidence>
<dbReference type="PANTHER" id="PTHR46797:SF23">
    <property type="entry name" value="HTH-TYPE TRANSCRIPTIONAL REGULATOR SUTR"/>
    <property type="match status" value="1"/>
</dbReference>
<proteinExistence type="predicted"/>
<evidence type="ECO:0000313" key="6">
    <source>
        <dbReference type="Proteomes" id="UP000254000"/>
    </source>
</evidence>
<dbReference type="SUPFAM" id="SSF47413">
    <property type="entry name" value="lambda repressor-like DNA-binding domains"/>
    <property type="match status" value="1"/>
</dbReference>
<dbReference type="RefSeq" id="WP_015540117.1">
    <property type="nucleotide sequence ID" value="NZ_DBEYRE010000030.1"/>
</dbReference>
<keyword evidence="1" id="KW-0805">Transcription regulation</keyword>
<dbReference type="PANTHER" id="PTHR46797">
    <property type="entry name" value="HTH-TYPE TRANSCRIPTIONAL REGULATOR"/>
    <property type="match status" value="1"/>
</dbReference>
<protein>
    <submittedName>
        <fullName evidence="5">XRE family transcriptional regulator</fullName>
    </submittedName>
</protein>
<keyword evidence="6" id="KW-1185">Reference proteome</keyword>
<dbReference type="GO" id="GO:0005829">
    <property type="term" value="C:cytosol"/>
    <property type="evidence" value="ECO:0007669"/>
    <property type="project" value="TreeGrafter"/>
</dbReference>
<reference evidence="5 6" key="1">
    <citation type="journal article" date="2018" name="Elife">
        <title>Discovery and characterization of a prevalent human gut bacterial enzyme sufficient for the inactivation of a family of plant toxins.</title>
        <authorList>
            <person name="Koppel N."/>
            <person name="Bisanz J.E."/>
            <person name="Pandelia M.E."/>
            <person name="Turnbaugh P.J."/>
            <person name="Balskus E.P."/>
        </authorList>
    </citation>
    <scope>NUCLEOTIDE SEQUENCE [LARGE SCALE GENOMIC DNA]</scope>
    <source>
        <strain evidence="5 6">3C</strain>
    </source>
</reference>
<evidence type="ECO:0000256" key="1">
    <source>
        <dbReference type="ARBA" id="ARBA00023015"/>
    </source>
</evidence>
<dbReference type="CDD" id="cd00093">
    <property type="entry name" value="HTH_XRE"/>
    <property type="match status" value="1"/>
</dbReference>
<gene>
    <name evidence="5" type="ORF">C1877_12865</name>
</gene>